<evidence type="ECO:0000259" key="10">
    <source>
        <dbReference type="Pfam" id="PF00905"/>
    </source>
</evidence>
<dbReference type="GO" id="GO:0008658">
    <property type="term" value="F:penicillin binding"/>
    <property type="evidence" value="ECO:0007669"/>
    <property type="project" value="InterPro"/>
</dbReference>
<dbReference type="Gene3D" id="3.40.710.10">
    <property type="entry name" value="DD-peptidase/beta-lactamase superfamily"/>
    <property type="match status" value="1"/>
</dbReference>
<dbReference type="GO" id="GO:0006508">
    <property type="term" value="P:proteolysis"/>
    <property type="evidence" value="ECO:0007669"/>
    <property type="project" value="UniProtKB-KW"/>
</dbReference>
<evidence type="ECO:0000256" key="5">
    <source>
        <dbReference type="ARBA" id="ARBA00022801"/>
    </source>
</evidence>
<dbReference type="InterPro" id="IPR012338">
    <property type="entry name" value="Beta-lactam/transpept-like"/>
</dbReference>
<dbReference type="Pfam" id="PF00905">
    <property type="entry name" value="Transpeptidase"/>
    <property type="match status" value="1"/>
</dbReference>
<reference evidence="12 13" key="1">
    <citation type="submission" date="2018-03" db="EMBL/GenBank/DDBJ databases">
        <title>Genomic Encyclopedia of Archaeal and Bacterial Type Strains, Phase II (KMG-II): from individual species to whole genera.</title>
        <authorList>
            <person name="Goeker M."/>
        </authorList>
    </citation>
    <scope>NUCLEOTIDE SEQUENCE [LARGE SCALE GENOMIC DNA]</scope>
    <source>
        <strain evidence="12 13">DSM 45601</strain>
    </source>
</reference>
<feature type="compositionally biased region" description="Low complexity" evidence="9">
    <location>
        <begin position="121"/>
        <end position="149"/>
    </location>
</feature>
<evidence type="ECO:0000256" key="8">
    <source>
        <dbReference type="ARBA" id="ARBA00049902"/>
    </source>
</evidence>
<dbReference type="InterPro" id="IPR001460">
    <property type="entry name" value="PCN-bd_Tpept"/>
</dbReference>
<dbReference type="SUPFAM" id="SSF53955">
    <property type="entry name" value="Lysozyme-like"/>
    <property type="match status" value="1"/>
</dbReference>
<dbReference type="InterPro" id="IPR036950">
    <property type="entry name" value="PBP_transglycosylase"/>
</dbReference>
<dbReference type="GO" id="GO:0030288">
    <property type="term" value="C:outer membrane-bounded periplasmic space"/>
    <property type="evidence" value="ECO:0007669"/>
    <property type="project" value="TreeGrafter"/>
</dbReference>
<evidence type="ECO:0000256" key="4">
    <source>
        <dbReference type="ARBA" id="ARBA00022679"/>
    </source>
</evidence>
<feature type="compositionally biased region" description="Low complexity" evidence="9">
    <location>
        <begin position="70"/>
        <end position="86"/>
    </location>
</feature>
<keyword evidence="13" id="KW-1185">Reference proteome</keyword>
<feature type="region of interest" description="Disordered" evidence="9">
    <location>
        <begin position="1193"/>
        <end position="1282"/>
    </location>
</feature>
<dbReference type="Gene3D" id="1.10.3810.10">
    <property type="entry name" value="Biosynthetic peptidoglycan transglycosylase-like"/>
    <property type="match status" value="1"/>
</dbReference>
<name>A0A2T0QDR3_9ACTN</name>
<dbReference type="InterPro" id="IPR023346">
    <property type="entry name" value="Lysozyme-like_dom_sf"/>
</dbReference>
<feature type="compositionally biased region" description="Basic and acidic residues" evidence="9">
    <location>
        <begin position="259"/>
        <end position="272"/>
    </location>
</feature>
<evidence type="ECO:0000256" key="3">
    <source>
        <dbReference type="ARBA" id="ARBA00022676"/>
    </source>
</evidence>
<dbReference type="Pfam" id="PF00912">
    <property type="entry name" value="Transgly"/>
    <property type="match status" value="1"/>
</dbReference>
<keyword evidence="5" id="KW-0378">Hydrolase</keyword>
<feature type="compositionally biased region" description="Acidic residues" evidence="9">
    <location>
        <begin position="437"/>
        <end position="446"/>
    </location>
</feature>
<accession>A0A2T0QDR3</accession>
<dbReference type="SUPFAM" id="SSF56601">
    <property type="entry name" value="beta-lactamase/transpeptidase-like"/>
    <property type="match status" value="1"/>
</dbReference>
<feature type="compositionally biased region" description="Pro residues" evidence="9">
    <location>
        <begin position="1236"/>
        <end position="1272"/>
    </location>
</feature>
<keyword evidence="3" id="KW-0328">Glycosyltransferase</keyword>
<dbReference type="RefSeq" id="WP_106238946.1">
    <property type="nucleotide sequence ID" value="NZ_PVZC01000001.1"/>
</dbReference>
<keyword evidence="1 12" id="KW-0121">Carboxypeptidase</keyword>
<dbReference type="InterPro" id="IPR050396">
    <property type="entry name" value="Glycosyltr_51/Transpeptidase"/>
</dbReference>
<feature type="compositionally biased region" description="Low complexity" evidence="9">
    <location>
        <begin position="1212"/>
        <end position="1235"/>
    </location>
</feature>
<protein>
    <submittedName>
        <fullName evidence="12">Membrane peptidoglycan carboxypeptidase</fullName>
    </submittedName>
</protein>
<proteinExistence type="predicted"/>
<dbReference type="PANTHER" id="PTHR32282:SF34">
    <property type="entry name" value="PENICILLIN-BINDING PROTEIN 1A"/>
    <property type="match status" value="1"/>
</dbReference>
<sequence>MSANENSAGPDPRDGAAGRGEPSADGSGRDLGWFSRPAKSDGGAPDAGGLTPEPEPAAGREPDDADERGPATPFGAPGAAGGPADRGSAEDGAEGAPPRWDPSAGSGDGWSASTPFGGSGAPADGGADPDPRASGSDDAAADSGGTPAAPEEDGGEAGLALGDFDARADGAAGNGAGPAPGTANGSHGHGPDAGEPAADPSAGWSVPADDDDADLVAEHFDPRSDAEPLDDGADWSGSGTPWGGADQADDSGARSDAGPFEHGEDPGADRSGADPSPIPLEVSDGDDAAARPDAAWDAPAPPAASDGLADAGADPVVGTGSVWASPAPLEASDDDGAEARPSPAWEAPAPSAAATAAENADADTTDAERPGSAWASSAPMDGSDDGDADIRPGSAWDASAPSNAGEPAGYGAFGGPEADEPAAEWGASKPFRIPGDLEPEPDDADEPGAAAAGQGYGAFGSGADEPDADDFGTRTRARTPFGPAGVEGYTAGAVDDGDRTAGTPDGDTSGTDAGDRAETPVAAAAAAAAGGEPPVTPRSPDDPRLSDTGPNRPMRPGGGPPEPPGDDADAASGGGGDRPRRPRRHRPLAARIGIWAASLVGAVMVAGLAAFGVAYAAIDVPDAVQPSAEYEGSVFYYRDGETVLARQGIDRRPVSLDEVPEHVRNAVLSAENRDFYSEPGVSVTGTMRALWSTVTGEQVQGGSTITQQMVRNYYEGLSQEQTVQRKLAEIVIAIKVDQERTKDWILERYLNTIYFGRGAYGIEAAAHAYFGKGVGELTPDESAFLAAAIQQPTAFGEADESHLPAEEARWRYVVDGLVTMGSVTQAEAAAMEFPLPQEQEPLVDLGGQTGYMWQQALSELEQRGYTEDDINRGGYEIVTTFDQDMMASAEEAVREVLPEGTSEEVLVGVASVEPGTGEVWAFYGGRDYEQDQFDTAFRGSAQVGSSFKPYVLAEALEQGFSLNSFMNASSPQVFNGSPVENYGGTSYGNVSLLQGTVNSVNTGYIQLAVEAGLADVVEMAERAGIPAQRLEPHAEAPTLALGVASMTPVEQAGGFATFASGGVQYDPHVIRSITDRSGQTEEIRVEGERAMDEGVAADTTYALTQVVQRGTGTGAALPDGRPVAGKTGTTDSSAAVWFVGYTPQLSTAVAIYQRDNQEITGIPGYYSLTGGTLPADVFRTYMTAAMDGQEVESFPEPVWGGGDRSLAPAPAPTTQAPAPDDGTVPEPDPGTTDPGPVEPEPEPSIPTEPDPGSPTTEPGPDPEPTGEPPIWPPDDGARREDQ</sequence>
<keyword evidence="4" id="KW-0808">Transferase</keyword>
<dbReference type="GO" id="GO:0009002">
    <property type="term" value="F:serine-type D-Ala-D-Ala carboxypeptidase activity"/>
    <property type="evidence" value="ECO:0007669"/>
    <property type="project" value="UniProtKB-EC"/>
</dbReference>
<dbReference type="GO" id="GO:0009252">
    <property type="term" value="P:peptidoglycan biosynthetic process"/>
    <property type="evidence" value="ECO:0007669"/>
    <property type="project" value="TreeGrafter"/>
</dbReference>
<evidence type="ECO:0000256" key="6">
    <source>
        <dbReference type="ARBA" id="ARBA00023268"/>
    </source>
</evidence>
<feature type="compositionally biased region" description="Low complexity" evidence="9">
    <location>
        <begin position="339"/>
        <end position="359"/>
    </location>
</feature>
<dbReference type="PANTHER" id="PTHR32282">
    <property type="entry name" value="BINDING PROTEIN TRANSPEPTIDASE, PUTATIVE-RELATED"/>
    <property type="match status" value="1"/>
</dbReference>
<dbReference type="EMBL" id="PVZC01000001">
    <property type="protein sequence ID" value="PRY02086.1"/>
    <property type="molecule type" value="Genomic_DNA"/>
</dbReference>
<organism evidence="12 13">
    <name type="scientific">Allonocardiopsis opalescens</name>
    <dbReference type="NCBI Taxonomy" id="1144618"/>
    <lineage>
        <taxon>Bacteria</taxon>
        <taxon>Bacillati</taxon>
        <taxon>Actinomycetota</taxon>
        <taxon>Actinomycetes</taxon>
        <taxon>Streptosporangiales</taxon>
        <taxon>Allonocardiopsis</taxon>
    </lineage>
</organism>
<evidence type="ECO:0000259" key="11">
    <source>
        <dbReference type="Pfam" id="PF00912"/>
    </source>
</evidence>
<feature type="domain" description="Glycosyl transferase family 51" evidence="11">
    <location>
        <begin position="648"/>
        <end position="815"/>
    </location>
</feature>
<comment type="caution">
    <text evidence="12">The sequence shown here is derived from an EMBL/GenBank/DDBJ whole genome shotgun (WGS) entry which is preliminary data.</text>
</comment>
<gene>
    <name evidence="12" type="ORF">CLV72_101686</name>
</gene>
<feature type="region of interest" description="Disordered" evidence="9">
    <location>
        <begin position="1"/>
        <end position="585"/>
    </location>
</feature>
<feature type="compositionally biased region" description="Low complexity" evidence="9">
    <location>
        <begin position="519"/>
        <end position="533"/>
    </location>
</feature>
<feature type="domain" description="Penicillin-binding protein transpeptidase" evidence="10">
    <location>
        <begin position="912"/>
        <end position="1150"/>
    </location>
</feature>
<comment type="catalytic activity">
    <reaction evidence="8">
        <text>[GlcNAc-(1-&gt;4)-Mur2Ac(oyl-L-Ala-gamma-D-Glu-L-Lys-D-Ala-D-Ala)](n)-di-trans,octa-cis-undecaprenyl diphosphate + beta-D-GlcNAc-(1-&gt;4)-Mur2Ac(oyl-L-Ala-gamma-D-Glu-L-Lys-D-Ala-D-Ala)-di-trans,octa-cis-undecaprenyl diphosphate = [GlcNAc-(1-&gt;4)-Mur2Ac(oyl-L-Ala-gamma-D-Glu-L-Lys-D-Ala-D-Ala)](n+1)-di-trans,octa-cis-undecaprenyl diphosphate + di-trans,octa-cis-undecaprenyl diphosphate + H(+)</text>
        <dbReference type="Rhea" id="RHEA:23708"/>
        <dbReference type="Rhea" id="RHEA-COMP:9602"/>
        <dbReference type="Rhea" id="RHEA-COMP:9603"/>
        <dbReference type="ChEBI" id="CHEBI:15378"/>
        <dbReference type="ChEBI" id="CHEBI:58405"/>
        <dbReference type="ChEBI" id="CHEBI:60033"/>
        <dbReference type="ChEBI" id="CHEBI:78435"/>
        <dbReference type="EC" id="2.4.99.28"/>
    </reaction>
</comment>
<evidence type="ECO:0000256" key="7">
    <source>
        <dbReference type="ARBA" id="ARBA00034000"/>
    </source>
</evidence>
<dbReference type="InterPro" id="IPR001264">
    <property type="entry name" value="Glyco_trans_51"/>
</dbReference>
<evidence type="ECO:0000313" key="12">
    <source>
        <dbReference type="EMBL" id="PRY02086.1"/>
    </source>
</evidence>
<evidence type="ECO:0000313" key="13">
    <source>
        <dbReference type="Proteomes" id="UP000237846"/>
    </source>
</evidence>
<keyword evidence="6" id="KW-0511">Multifunctional enzyme</keyword>
<keyword evidence="2" id="KW-0645">Protease</keyword>
<dbReference type="GO" id="GO:0008955">
    <property type="term" value="F:peptidoglycan glycosyltransferase activity"/>
    <property type="evidence" value="ECO:0007669"/>
    <property type="project" value="UniProtKB-EC"/>
</dbReference>
<comment type="catalytic activity">
    <reaction evidence="7">
        <text>Preferential cleavage: (Ac)2-L-Lys-D-Ala-|-D-Ala. Also transpeptidation of peptidyl-alanyl moieties that are N-acyl substituents of D-alanine.</text>
        <dbReference type="EC" id="3.4.16.4"/>
    </reaction>
</comment>
<dbReference type="OrthoDB" id="7911552at2"/>
<evidence type="ECO:0000256" key="9">
    <source>
        <dbReference type="SAM" id="MobiDB-lite"/>
    </source>
</evidence>
<evidence type="ECO:0000256" key="2">
    <source>
        <dbReference type="ARBA" id="ARBA00022670"/>
    </source>
</evidence>
<dbReference type="Proteomes" id="UP000237846">
    <property type="component" value="Unassembled WGS sequence"/>
</dbReference>
<feature type="compositionally biased region" description="Low complexity" evidence="9">
    <location>
        <begin position="291"/>
        <end position="315"/>
    </location>
</feature>
<feature type="compositionally biased region" description="Basic and acidic residues" evidence="9">
    <location>
        <begin position="216"/>
        <end position="226"/>
    </location>
</feature>
<evidence type="ECO:0000256" key="1">
    <source>
        <dbReference type="ARBA" id="ARBA00022645"/>
    </source>
</evidence>